<evidence type="ECO:0000256" key="1">
    <source>
        <dbReference type="SAM" id="Phobius"/>
    </source>
</evidence>
<keyword evidence="1" id="KW-0812">Transmembrane</keyword>
<accession>A0A161J5A0</accession>
<keyword evidence="1" id="KW-1133">Transmembrane helix</keyword>
<dbReference type="KEGG" id="bon:A361_10325"/>
<feature type="transmembrane region" description="Helical" evidence="1">
    <location>
        <begin position="57"/>
        <end position="73"/>
    </location>
</feature>
<evidence type="ECO:0000313" key="3">
    <source>
        <dbReference type="Proteomes" id="UP000077856"/>
    </source>
</evidence>
<gene>
    <name evidence="2" type="ORF">A361_10325</name>
</gene>
<feature type="transmembrane region" description="Helical" evidence="1">
    <location>
        <begin position="5"/>
        <end position="22"/>
    </location>
</feature>
<protein>
    <submittedName>
        <fullName evidence="2">Uncharacterized protein</fullName>
    </submittedName>
</protein>
<keyword evidence="1" id="KW-0472">Membrane</keyword>
<feature type="transmembrane region" description="Helical" evidence="1">
    <location>
        <begin position="28"/>
        <end position="45"/>
    </location>
</feature>
<name>A0A161J5A0_9BACI</name>
<evidence type="ECO:0000313" key="2">
    <source>
        <dbReference type="EMBL" id="AND39511.1"/>
    </source>
</evidence>
<organism evidence="2 3">
    <name type="scientific">Cytobacillus oceanisediminis 2691</name>
    <dbReference type="NCBI Taxonomy" id="1196031"/>
    <lineage>
        <taxon>Bacteria</taxon>
        <taxon>Bacillati</taxon>
        <taxon>Bacillota</taxon>
        <taxon>Bacilli</taxon>
        <taxon>Bacillales</taxon>
        <taxon>Bacillaceae</taxon>
        <taxon>Cytobacillus</taxon>
    </lineage>
</organism>
<sequence length="74" mass="8396">MSLAYLLTFIPLLIIGMIISRFENLSANARVFLPILLVIPIYYLITKIPGTDYRIKKGYGITSIGLIVVFFFLL</sequence>
<dbReference type="Proteomes" id="UP000077856">
    <property type="component" value="Chromosome"/>
</dbReference>
<dbReference type="EMBL" id="CP015506">
    <property type="protein sequence ID" value="AND39511.1"/>
    <property type="molecule type" value="Genomic_DNA"/>
</dbReference>
<dbReference type="AlphaFoldDB" id="A0A161J5A0"/>
<reference evidence="2 3" key="1">
    <citation type="submission" date="2016-04" db="EMBL/GenBank/DDBJ databases">
        <title>Complete genome sequence of Bacillus oceanisediminis strain 2691.</title>
        <authorList>
            <person name="Jeong H."/>
            <person name="Kim H.J."/>
            <person name="Lee D.-W."/>
        </authorList>
    </citation>
    <scope>NUCLEOTIDE SEQUENCE [LARGE SCALE GENOMIC DNA]</scope>
    <source>
        <strain evidence="2 3">2691</strain>
    </source>
</reference>
<proteinExistence type="predicted"/>